<gene>
    <name evidence="9" type="ORF">L3X38_025452</name>
</gene>
<evidence type="ECO:0000313" key="10">
    <source>
        <dbReference type="Proteomes" id="UP001054821"/>
    </source>
</evidence>
<comment type="caution">
    <text evidence="9">The sequence shown here is derived from an EMBL/GenBank/DDBJ whole genome shotgun (WGS) entry which is preliminary data.</text>
</comment>
<dbReference type="GO" id="GO:0015074">
    <property type="term" value="P:DNA integration"/>
    <property type="evidence" value="ECO:0007669"/>
    <property type="project" value="InterPro"/>
</dbReference>
<reference evidence="9 10" key="1">
    <citation type="journal article" date="2022" name="G3 (Bethesda)">
        <title>Whole-genome sequence and methylome profiling of the almond [Prunus dulcis (Mill.) D.A. Webb] cultivar 'Nonpareil'.</title>
        <authorList>
            <person name="D'Amico-Willman K.M."/>
            <person name="Ouma W.Z."/>
            <person name="Meulia T."/>
            <person name="Sideli G.M."/>
            <person name="Gradziel T.M."/>
            <person name="Fresnedo-Ramirez J."/>
        </authorList>
    </citation>
    <scope>NUCLEOTIDE SEQUENCE [LARGE SCALE GENOMIC DNA]</scope>
    <source>
        <strain evidence="9">Clone GOH B32 T37-40</strain>
    </source>
</reference>
<keyword evidence="4" id="KW-0540">Nuclease</keyword>
<dbReference type="GO" id="GO:0003676">
    <property type="term" value="F:nucleic acid binding"/>
    <property type="evidence" value="ECO:0007669"/>
    <property type="project" value="InterPro"/>
</dbReference>
<dbReference type="Proteomes" id="UP001054821">
    <property type="component" value="Chromosome 4"/>
</dbReference>
<proteinExistence type="predicted"/>
<dbReference type="CDD" id="cd00303">
    <property type="entry name" value="retropepsin_like"/>
    <property type="match status" value="1"/>
</dbReference>
<keyword evidence="6" id="KW-0378">Hydrolase</keyword>
<keyword evidence="10" id="KW-1185">Reference proteome</keyword>
<evidence type="ECO:0000256" key="4">
    <source>
        <dbReference type="ARBA" id="ARBA00022722"/>
    </source>
</evidence>
<dbReference type="InterPro" id="IPR041373">
    <property type="entry name" value="RT_RNaseH"/>
</dbReference>
<evidence type="ECO:0000256" key="3">
    <source>
        <dbReference type="ARBA" id="ARBA00022695"/>
    </source>
</evidence>
<dbReference type="SUPFAM" id="SSF53098">
    <property type="entry name" value="Ribonuclease H-like"/>
    <property type="match status" value="1"/>
</dbReference>
<dbReference type="GO" id="GO:0004519">
    <property type="term" value="F:endonuclease activity"/>
    <property type="evidence" value="ECO:0007669"/>
    <property type="project" value="UniProtKB-KW"/>
</dbReference>
<keyword evidence="7" id="KW-0695">RNA-directed DNA polymerase</keyword>
<dbReference type="Gene3D" id="2.40.70.10">
    <property type="entry name" value="Acid Proteases"/>
    <property type="match status" value="1"/>
</dbReference>
<dbReference type="Gene3D" id="3.10.10.10">
    <property type="entry name" value="HIV Type 1 Reverse Transcriptase, subunit A, domain 1"/>
    <property type="match status" value="1"/>
</dbReference>
<dbReference type="InterPro" id="IPR043502">
    <property type="entry name" value="DNA/RNA_pol_sf"/>
</dbReference>
<organism evidence="9 10">
    <name type="scientific">Prunus dulcis</name>
    <name type="common">Almond</name>
    <name type="synonym">Amygdalus dulcis</name>
    <dbReference type="NCBI Taxonomy" id="3755"/>
    <lineage>
        <taxon>Eukaryota</taxon>
        <taxon>Viridiplantae</taxon>
        <taxon>Streptophyta</taxon>
        <taxon>Embryophyta</taxon>
        <taxon>Tracheophyta</taxon>
        <taxon>Spermatophyta</taxon>
        <taxon>Magnoliopsida</taxon>
        <taxon>eudicotyledons</taxon>
        <taxon>Gunneridae</taxon>
        <taxon>Pentapetalae</taxon>
        <taxon>rosids</taxon>
        <taxon>fabids</taxon>
        <taxon>Rosales</taxon>
        <taxon>Rosaceae</taxon>
        <taxon>Amygdaloideae</taxon>
        <taxon>Amygdaleae</taxon>
        <taxon>Prunus</taxon>
    </lineage>
</organism>
<name>A0AAD4Z7F9_PRUDU</name>
<dbReference type="Gene3D" id="3.30.70.270">
    <property type="match status" value="1"/>
</dbReference>
<dbReference type="GO" id="GO:0016787">
    <property type="term" value="F:hydrolase activity"/>
    <property type="evidence" value="ECO:0007669"/>
    <property type="project" value="UniProtKB-KW"/>
</dbReference>
<keyword evidence="5" id="KW-0255">Endonuclease</keyword>
<feature type="domain" description="Integrase catalytic" evidence="8">
    <location>
        <begin position="320"/>
        <end position="440"/>
    </location>
</feature>
<keyword evidence="2" id="KW-0808">Transferase</keyword>
<dbReference type="EC" id="2.7.7.49" evidence="1"/>
<evidence type="ECO:0000256" key="6">
    <source>
        <dbReference type="ARBA" id="ARBA00022801"/>
    </source>
</evidence>
<dbReference type="InterPro" id="IPR021109">
    <property type="entry name" value="Peptidase_aspartic_dom_sf"/>
</dbReference>
<accession>A0AAD4Z7F9</accession>
<evidence type="ECO:0000256" key="2">
    <source>
        <dbReference type="ARBA" id="ARBA00022679"/>
    </source>
</evidence>
<dbReference type="InterPro" id="IPR043128">
    <property type="entry name" value="Rev_trsase/Diguanyl_cyclase"/>
</dbReference>
<dbReference type="InterPro" id="IPR012337">
    <property type="entry name" value="RNaseH-like_sf"/>
</dbReference>
<keyword evidence="3" id="KW-0548">Nucleotidyltransferase</keyword>
<protein>
    <recommendedName>
        <fullName evidence="1">RNA-directed DNA polymerase</fullName>
        <ecNumber evidence="1">2.7.7.49</ecNumber>
    </recommendedName>
</protein>
<sequence length="683" mass="78554">MLPVIIASYLISTEEDKLLRVLRKYQDALGWTIGDIKGISPTICMHRILMEDDVKPTLDAQRRLNPIMKEVVRNESPIAPNDQEKTTFTCLFGTYAYRRMPFGLSNAPATFQRCMMSIFSGLVEQIVEVIYYGSRTLNDVQLNYATTEKELLAVVVALEKFRSYLVGAKVIIYTDHAALKYLLSKKDTKPRLLRWVLLLQEFDLEIRDKKGSENVVADHLSRLICTTTAEEDLLHLNESFPDEQLMAIASKTPWFADIVNYLARGILQPDMTFQQKKRFLATVKYYFWDEPYLYKYCPYHIIRRLVIDVNMWEISLSGIECHSKVFWWLNYWGIDFMGPFPSSNGNQYILVAVEYVSKWVEAVGAPTNQGSVVLKFLQGTIFPRFGTPRAIISDWGKHFLNKQFVALLTKYGISHRVATAYHPQTSGQVEAYRIAYKTPIGVSPFWLVYGKACHLPMELEHKAYWAIKELNYAYDAAGEKQKLQLHELEELRNDAYDSQKVLVFNSRLKLFPGKLKSRWQGPYIVTKVYPHFAVDIKNGKTSFEFKIPAYGKFIKNLKNHKLNFAPNEEVRLNKNVSAMLQRKLPPKLEDLGSFDIPITVGDKKVERAMLDLGASINVMPYSVYQEIGLEGMKKTSICLELADHSIKYPKGIVEDILVQVNTLILPADFVVMDMEDNPKWRSC</sequence>
<dbReference type="InterPro" id="IPR036397">
    <property type="entry name" value="RNaseH_sf"/>
</dbReference>
<dbReference type="PANTHER" id="PTHR37984">
    <property type="entry name" value="PROTEIN CBG26694"/>
    <property type="match status" value="1"/>
</dbReference>
<dbReference type="Gene3D" id="3.30.420.10">
    <property type="entry name" value="Ribonuclease H-like superfamily/Ribonuclease H"/>
    <property type="match status" value="1"/>
</dbReference>
<dbReference type="AlphaFoldDB" id="A0AAD4Z7F9"/>
<dbReference type="GO" id="GO:0003964">
    <property type="term" value="F:RNA-directed DNA polymerase activity"/>
    <property type="evidence" value="ECO:0007669"/>
    <property type="project" value="UniProtKB-KW"/>
</dbReference>
<dbReference type="SUPFAM" id="SSF56672">
    <property type="entry name" value="DNA/RNA polymerases"/>
    <property type="match status" value="1"/>
</dbReference>
<dbReference type="CDD" id="cd09274">
    <property type="entry name" value="RNase_HI_RT_Ty3"/>
    <property type="match status" value="1"/>
</dbReference>
<dbReference type="PANTHER" id="PTHR37984:SF5">
    <property type="entry name" value="PROTEIN NYNRIN-LIKE"/>
    <property type="match status" value="1"/>
</dbReference>
<dbReference type="PROSITE" id="PS50994">
    <property type="entry name" value="INTEGRASE"/>
    <property type="match status" value="1"/>
</dbReference>
<evidence type="ECO:0000256" key="1">
    <source>
        <dbReference type="ARBA" id="ARBA00012493"/>
    </source>
</evidence>
<evidence type="ECO:0000256" key="7">
    <source>
        <dbReference type="ARBA" id="ARBA00022918"/>
    </source>
</evidence>
<dbReference type="Pfam" id="PF00665">
    <property type="entry name" value="rve"/>
    <property type="match status" value="1"/>
</dbReference>
<evidence type="ECO:0000256" key="5">
    <source>
        <dbReference type="ARBA" id="ARBA00022759"/>
    </source>
</evidence>
<evidence type="ECO:0000259" key="8">
    <source>
        <dbReference type="PROSITE" id="PS50994"/>
    </source>
</evidence>
<evidence type="ECO:0000313" key="9">
    <source>
        <dbReference type="EMBL" id="KAI5335319.1"/>
    </source>
</evidence>
<dbReference type="InterPro" id="IPR001584">
    <property type="entry name" value="Integrase_cat-core"/>
</dbReference>
<dbReference type="InterPro" id="IPR050951">
    <property type="entry name" value="Retrovirus_Pol_polyprotein"/>
</dbReference>
<dbReference type="Pfam" id="PF17917">
    <property type="entry name" value="RT_RNaseH"/>
    <property type="match status" value="1"/>
</dbReference>
<dbReference type="EMBL" id="JAJFAZ020000004">
    <property type="protein sequence ID" value="KAI5335319.1"/>
    <property type="molecule type" value="Genomic_DNA"/>
</dbReference>